<keyword evidence="1" id="KW-1133">Transmembrane helix</keyword>
<reference evidence="4 5" key="1">
    <citation type="submission" date="2018-09" db="EMBL/GenBank/DDBJ databases">
        <title>Whole genome based analysis of evolution and adaptive divergence in Indian and Brazilian strains of Azospirillum brasilense.</title>
        <authorList>
            <person name="Singh C."/>
            <person name="Tripathi A.K."/>
        </authorList>
    </citation>
    <scope>NUCLEOTIDE SEQUENCE [LARGE SCALE GENOMIC DNA]</scope>
    <source>
        <strain evidence="4 5">MTCC4038</strain>
        <plasmid evidence="4 5">p2</plasmid>
    </source>
</reference>
<accession>A0A0P0FBJ0</accession>
<keyword evidence="1" id="KW-0812">Transmembrane</keyword>
<feature type="transmembrane region" description="Helical" evidence="1">
    <location>
        <begin position="93"/>
        <end position="125"/>
    </location>
</feature>
<dbReference type="EMBL" id="JAWXYC010000005">
    <property type="protein sequence ID" value="MDX5955632.1"/>
    <property type="molecule type" value="Genomic_DNA"/>
</dbReference>
<evidence type="ECO:0000313" key="6">
    <source>
        <dbReference type="Proteomes" id="UP001277471"/>
    </source>
</evidence>
<evidence type="ECO:0000259" key="2">
    <source>
        <dbReference type="Pfam" id="PF07331"/>
    </source>
</evidence>
<proteinExistence type="predicted"/>
<name>A0A0P0FBJ0_AZOBR</name>
<sequence>MSNAPAPGGKIGLRPQDRLATLVIAVLVMAVAVAAIIVAGDFPPTMLETDVGPARFPIIFAVALLVLCAILVFNTLRAPAAPPDDPAQAEPKASYGTVAIGIVATAACLYAMEFVGYAIATPIYLFGLMWLMGRRNLIANAAIAAVLTALIYAAFAVALSVPLPVGSLFE</sequence>
<dbReference type="EMBL" id="CP032341">
    <property type="protein sequence ID" value="QCO12309.1"/>
    <property type="molecule type" value="Genomic_DNA"/>
</dbReference>
<dbReference type="RefSeq" id="WP_035679531.1">
    <property type="nucleotide sequence ID" value="NZ_CP012916.1"/>
</dbReference>
<feature type="transmembrane region" description="Helical" evidence="1">
    <location>
        <begin position="137"/>
        <end position="161"/>
    </location>
</feature>
<protein>
    <submittedName>
        <fullName evidence="4">Tripartite tricarboxylate transporter TctB family protein</fullName>
    </submittedName>
</protein>
<feature type="transmembrane region" description="Helical" evidence="1">
    <location>
        <begin position="20"/>
        <end position="42"/>
    </location>
</feature>
<evidence type="ECO:0000313" key="3">
    <source>
        <dbReference type="EMBL" id="MDX5955632.1"/>
    </source>
</evidence>
<evidence type="ECO:0000256" key="1">
    <source>
        <dbReference type="SAM" id="Phobius"/>
    </source>
</evidence>
<dbReference type="GeneID" id="56448959"/>
<evidence type="ECO:0000313" key="5">
    <source>
        <dbReference type="Proteomes" id="UP000298774"/>
    </source>
</evidence>
<dbReference type="Pfam" id="PF07331">
    <property type="entry name" value="TctB"/>
    <property type="match status" value="1"/>
</dbReference>
<keyword evidence="1" id="KW-0472">Membrane</keyword>
<dbReference type="KEGG" id="abf:AMK58_22745"/>
<organism evidence="4 5">
    <name type="scientific">Azospirillum brasilense</name>
    <dbReference type="NCBI Taxonomy" id="192"/>
    <lineage>
        <taxon>Bacteria</taxon>
        <taxon>Pseudomonadati</taxon>
        <taxon>Pseudomonadota</taxon>
        <taxon>Alphaproteobacteria</taxon>
        <taxon>Rhodospirillales</taxon>
        <taxon>Azospirillaceae</taxon>
        <taxon>Azospirillum</taxon>
    </lineage>
</organism>
<geneLocation type="plasmid" evidence="4 5">
    <name>p2</name>
</geneLocation>
<keyword evidence="4" id="KW-0614">Plasmid</keyword>
<gene>
    <name evidence="4" type="ORF">D3868_25195</name>
    <name evidence="3" type="ORF">SIM66_31160</name>
</gene>
<feature type="transmembrane region" description="Helical" evidence="1">
    <location>
        <begin position="54"/>
        <end position="73"/>
    </location>
</feature>
<feature type="domain" description="DUF1468" evidence="2">
    <location>
        <begin position="23"/>
        <end position="164"/>
    </location>
</feature>
<evidence type="ECO:0000313" key="4">
    <source>
        <dbReference type="EMBL" id="QCO12309.1"/>
    </source>
</evidence>
<dbReference type="Proteomes" id="UP000298774">
    <property type="component" value="Plasmid p2"/>
</dbReference>
<keyword evidence="6" id="KW-1185">Reference proteome</keyword>
<reference evidence="3 6" key="2">
    <citation type="submission" date="2023-11" db="EMBL/GenBank/DDBJ databases">
        <title>MicrobeMod: A computational toolkit for identifying prokaryotic methylation and restriction-modification with nanopore sequencing.</title>
        <authorList>
            <person name="Crits-Christoph A."/>
            <person name="Kang S.C."/>
            <person name="Lee H."/>
            <person name="Ostrov N."/>
        </authorList>
    </citation>
    <scope>NUCLEOTIDE SEQUENCE [LARGE SCALE GENOMIC DNA]</scope>
    <source>
        <strain evidence="3 6">ATCC 29145</strain>
    </source>
</reference>
<dbReference type="AlphaFoldDB" id="A0A0P0FBJ0"/>
<dbReference type="InterPro" id="IPR009936">
    <property type="entry name" value="DUF1468"/>
</dbReference>
<dbReference type="Proteomes" id="UP001277471">
    <property type="component" value="Unassembled WGS sequence"/>
</dbReference>